<sequence>MKPNFPFIFLIIILFNLDLNAQVNTEMKFPNVKEIKTLEASMKGVLEGSAELILNFNPLEKDGKSRKTKGEIYKRPTSSFPLDLHVWYLFDQKAKPASVIIYNWGLYNPSFNANENVELLRELNKKEVEFVAHFNSLYQDFVQKHGDPLPTDTDIDEPHILLKSCFWEKEDRFIKLKLEFTRKLNDFPGIGYQTNNFKIEVVVSSKAEI</sequence>
<evidence type="ECO:0000313" key="1">
    <source>
        <dbReference type="EMBL" id="SNS48370.1"/>
    </source>
</evidence>
<evidence type="ECO:0000313" key="2">
    <source>
        <dbReference type="Proteomes" id="UP000198480"/>
    </source>
</evidence>
<keyword evidence="2" id="KW-1185">Reference proteome</keyword>
<dbReference type="Proteomes" id="UP000198480">
    <property type="component" value="Unassembled WGS sequence"/>
</dbReference>
<protein>
    <submittedName>
        <fullName evidence="1">Uncharacterized protein</fullName>
    </submittedName>
</protein>
<reference evidence="2" key="1">
    <citation type="submission" date="2017-06" db="EMBL/GenBank/DDBJ databases">
        <authorList>
            <person name="Varghese N."/>
            <person name="Submissions S."/>
        </authorList>
    </citation>
    <scope>NUCLEOTIDE SEQUENCE [LARGE SCALE GENOMIC DNA]</scope>
    <source>
        <strain evidence="2">5C</strain>
    </source>
</reference>
<proteinExistence type="predicted"/>
<gene>
    <name evidence="1" type="ORF">SAMN06295967_110134</name>
</gene>
<dbReference type="EMBL" id="FZOK01000010">
    <property type="protein sequence ID" value="SNS48370.1"/>
    <property type="molecule type" value="Genomic_DNA"/>
</dbReference>
<organism evidence="1 2">
    <name type="scientific">Belliella buryatensis</name>
    <dbReference type="NCBI Taxonomy" id="1500549"/>
    <lineage>
        <taxon>Bacteria</taxon>
        <taxon>Pseudomonadati</taxon>
        <taxon>Bacteroidota</taxon>
        <taxon>Cytophagia</taxon>
        <taxon>Cytophagales</taxon>
        <taxon>Cyclobacteriaceae</taxon>
        <taxon>Belliella</taxon>
    </lineage>
</organism>
<accession>A0A239EUC2</accession>
<dbReference type="AlphaFoldDB" id="A0A239EUC2"/>
<name>A0A239EUC2_9BACT</name>